<dbReference type="EMBL" id="JALLAZ020000239">
    <property type="protein sequence ID" value="KAL3799708.1"/>
    <property type="molecule type" value="Genomic_DNA"/>
</dbReference>
<evidence type="ECO:0000313" key="4">
    <source>
        <dbReference type="Proteomes" id="UP001530315"/>
    </source>
</evidence>
<keyword evidence="4" id="KW-1185">Reference proteome</keyword>
<sequence>MIKRPSYSSVQIGDASKSLMSSQDRFRMCPNRVDGSASADTSQHDQWELLMTQVRDQLHSANSNVFDSRAVELRKLASSEAGIRSSRNLCDPPVLVSAPGYPYYATSSFVQVSPIRPSSKEPNADMESMFPGQVLAEEVSSVSSSVRPRFGSLLHPIQRLTPHFGSGALPYAQINSDMEYMCTHSSPGQILAEEILSTSSTQMSSHRQISYAASDDHTPSQCDVFGASQATDTDLQNEIRVESVLADIPGSNSALKAKTTKTKQVAPNGRSKKNFIGFTTPKELDVLAGRGGETNRHMGNLMFREEARKLRVFYRMKGTSRDEKFALSLDLVETIQKNGGRFLGKCDGLWYVMNDDDARKKAIQALRENKWS</sequence>
<proteinExistence type="predicted"/>
<dbReference type="AlphaFoldDB" id="A0ABD3QID6"/>
<accession>A0ABD3QID6</accession>
<protein>
    <recommendedName>
        <fullName evidence="1">DUF6824 domain-containing protein</fullName>
    </recommendedName>
</protein>
<name>A0ABD3QID6_9STRA</name>
<feature type="domain" description="DUF6824" evidence="1">
    <location>
        <begin position="285"/>
        <end position="368"/>
    </location>
</feature>
<organism evidence="3 4">
    <name type="scientific">Stephanodiscus triporus</name>
    <dbReference type="NCBI Taxonomy" id="2934178"/>
    <lineage>
        <taxon>Eukaryota</taxon>
        <taxon>Sar</taxon>
        <taxon>Stramenopiles</taxon>
        <taxon>Ochrophyta</taxon>
        <taxon>Bacillariophyta</taxon>
        <taxon>Coscinodiscophyceae</taxon>
        <taxon>Thalassiosirophycidae</taxon>
        <taxon>Stephanodiscales</taxon>
        <taxon>Stephanodiscaceae</taxon>
        <taxon>Stephanodiscus</taxon>
    </lineage>
</organism>
<comment type="caution">
    <text evidence="3">The sequence shown here is derived from an EMBL/GenBank/DDBJ whole genome shotgun (WGS) entry which is preliminary data.</text>
</comment>
<gene>
    <name evidence="3" type="ORF">ACHAW5_000395</name>
    <name evidence="2" type="ORF">ACHAW5_007811</name>
</gene>
<evidence type="ECO:0000259" key="1">
    <source>
        <dbReference type="Pfam" id="PF20710"/>
    </source>
</evidence>
<dbReference type="InterPro" id="IPR049227">
    <property type="entry name" value="DUF6824"/>
</dbReference>
<dbReference type="EMBL" id="JALLAZ020001342">
    <property type="protein sequence ID" value="KAL3776610.1"/>
    <property type="molecule type" value="Genomic_DNA"/>
</dbReference>
<dbReference type="Pfam" id="PF20710">
    <property type="entry name" value="DUF6824"/>
    <property type="match status" value="1"/>
</dbReference>
<dbReference type="Proteomes" id="UP001530315">
    <property type="component" value="Unassembled WGS sequence"/>
</dbReference>
<reference evidence="3 4" key="1">
    <citation type="submission" date="2024-10" db="EMBL/GenBank/DDBJ databases">
        <title>Updated reference genomes for cyclostephanoid diatoms.</title>
        <authorList>
            <person name="Roberts W.R."/>
            <person name="Alverson A.J."/>
        </authorList>
    </citation>
    <scope>NUCLEOTIDE SEQUENCE [LARGE SCALE GENOMIC DNA]</scope>
    <source>
        <strain evidence="3 4">AJA276-08</strain>
    </source>
</reference>
<evidence type="ECO:0000313" key="3">
    <source>
        <dbReference type="EMBL" id="KAL3799708.1"/>
    </source>
</evidence>
<evidence type="ECO:0000313" key="2">
    <source>
        <dbReference type="EMBL" id="KAL3776610.1"/>
    </source>
</evidence>